<reference evidence="1" key="2">
    <citation type="journal article" date="2015" name="Fish Shellfish Immunol.">
        <title>Early steps in the European eel (Anguilla anguilla)-Vibrio vulnificus interaction in the gills: Role of the RtxA13 toxin.</title>
        <authorList>
            <person name="Callol A."/>
            <person name="Pajuelo D."/>
            <person name="Ebbesson L."/>
            <person name="Teles M."/>
            <person name="MacKenzie S."/>
            <person name="Amaro C."/>
        </authorList>
    </citation>
    <scope>NUCLEOTIDE SEQUENCE</scope>
</reference>
<sequence>MFECREKQEEYFEFRYGYLL</sequence>
<reference evidence="1" key="1">
    <citation type="submission" date="2014-11" db="EMBL/GenBank/DDBJ databases">
        <authorList>
            <person name="Amaro Gonzalez C."/>
        </authorList>
    </citation>
    <scope>NUCLEOTIDE SEQUENCE</scope>
</reference>
<accession>A0A0E9R127</accession>
<proteinExistence type="predicted"/>
<name>A0A0E9R127_ANGAN</name>
<protein>
    <submittedName>
        <fullName evidence="1">Uncharacterized protein</fullName>
    </submittedName>
</protein>
<evidence type="ECO:0000313" key="1">
    <source>
        <dbReference type="EMBL" id="JAH22033.1"/>
    </source>
</evidence>
<dbReference type="EMBL" id="GBXM01086544">
    <property type="protein sequence ID" value="JAH22033.1"/>
    <property type="molecule type" value="Transcribed_RNA"/>
</dbReference>
<organism evidence="1">
    <name type="scientific">Anguilla anguilla</name>
    <name type="common">European freshwater eel</name>
    <name type="synonym">Muraena anguilla</name>
    <dbReference type="NCBI Taxonomy" id="7936"/>
    <lineage>
        <taxon>Eukaryota</taxon>
        <taxon>Metazoa</taxon>
        <taxon>Chordata</taxon>
        <taxon>Craniata</taxon>
        <taxon>Vertebrata</taxon>
        <taxon>Euteleostomi</taxon>
        <taxon>Actinopterygii</taxon>
        <taxon>Neopterygii</taxon>
        <taxon>Teleostei</taxon>
        <taxon>Anguilliformes</taxon>
        <taxon>Anguillidae</taxon>
        <taxon>Anguilla</taxon>
    </lineage>
</organism>
<dbReference type="AlphaFoldDB" id="A0A0E9R127"/>